<organism evidence="1 2">
    <name type="scientific">Hoylesella timonensis</name>
    <dbReference type="NCBI Taxonomy" id="386414"/>
    <lineage>
        <taxon>Bacteria</taxon>
        <taxon>Pseudomonadati</taxon>
        <taxon>Bacteroidota</taxon>
        <taxon>Bacteroidia</taxon>
        <taxon>Bacteroidales</taxon>
        <taxon>Prevotellaceae</taxon>
        <taxon>Hoylesella</taxon>
    </lineage>
</organism>
<sequence length="75" mass="8826">MPPLDSLEMMYLVVENSTDDSNNESNRKHENVRVIKRKQKNAGILTKRTKRNEVQPLSYLSSKVKDCNDVFRLFR</sequence>
<dbReference type="EMBL" id="PNGI01000028">
    <property type="protein sequence ID" value="PMC07890.1"/>
    <property type="molecule type" value="Genomic_DNA"/>
</dbReference>
<gene>
    <name evidence="1" type="ORF">CJ232_10195</name>
</gene>
<proteinExistence type="predicted"/>
<comment type="caution">
    <text evidence="1">The sequence shown here is derived from an EMBL/GenBank/DDBJ whole genome shotgun (WGS) entry which is preliminary data.</text>
</comment>
<dbReference type="AlphaFoldDB" id="A0A2N6Q3J4"/>
<evidence type="ECO:0000313" key="1">
    <source>
        <dbReference type="EMBL" id="PMC07890.1"/>
    </source>
</evidence>
<evidence type="ECO:0000313" key="2">
    <source>
        <dbReference type="Proteomes" id="UP000235661"/>
    </source>
</evidence>
<name>A0A2N6Q3J4_9BACT</name>
<accession>A0A2N6Q3J4</accession>
<protein>
    <submittedName>
        <fullName evidence="1">Uncharacterized protein</fullName>
    </submittedName>
</protein>
<dbReference type="Proteomes" id="UP000235661">
    <property type="component" value="Unassembled WGS sequence"/>
</dbReference>
<reference evidence="1 2" key="1">
    <citation type="submission" date="2017-09" db="EMBL/GenBank/DDBJ databases">
        <title>Bacterial strain isolated from the female urinary microbiota.</title>
        <authorList>
            <person name="Thomas-White K."/>
            <person name="Kumar N."/>
            <person name="Forster S."/>
            <person name="Putonti C."/>
            <person name="Lawley T."/>
            <person name="Wolfe A.J."/>
        </authorList>
    </citation>
    <scope>NUCLEOTIDE SEQUENCE [LARGE SCALE GENOMIC DNA]</scope>
    <source>
        <strain evidence="1 2">UMB0818</strain>
    </source>
</reference>